<dbReference type="CDD" id="cd12148">
    <property type="entry name" value="fungal_TF_MHR"/>
    <property type="match status" value="1"/>
</dbReference>
<reference evidence="7 8" key="1">
    <citation type="journal article" date="2019" name="New Phytol.">
        <title>Comparative genomics reveals unique wood-decay strategies and fruiting body development in the Schizophyllaceae.</title>
        <authorList>
            <person name="Almasi E."/>
            <person name="Sahu N."/>
            <person name="Krizsan K."/>
            <person name="Balint B."/>
            <person name="Kovacs G.M."/>
            <person name="Kiss B."/>
            <person name="Cseklye J."/>
            <person name="Drula E."/>
            <person name="Henrissat B."/>
            <person name="Nagy I."/>
            <person name="Chovatia M."/>
            <person name="Adam C."/>
            <person name="LaButti K."/>
            <person name="Lipzen A."/>
            <person name="Riley R."/>
            <person name="Grigoriev I.V."/>
            <person name="Nagy L.G."/>
        </authorList>
    </citation>
    <scope>NUCLEOTIDE SEQUENCE [LARGE SCALE GENOMIC DNA]</scope>
    <source>
        <strain evidence="7 8">NL-1724</strain>
    </source>
</reference>
<dbReference type="PANTHER" id="PTHR47338:SF29">
    <property type="entry name" value="ZN(2)-C6 FUNGAL-TYPE DOMAIN-CONTAINING PROTEIN"/>
    <property type="match status" value="1"/>
</dbReference>
<accession>A0A550D007</accession>
<dbReference type="GO" id="GO:0003677">
    <property type="term" value="F:DNA binding"/>
    <property type="evidence" value="ECO:0007669"/>
    <property type="project" value="InterPro"/>
</dbReference>
<dbReference type="Gene3D" id="4.10.240.10">
    <property type="entry name" value="Zn(2)-C6 fungal-type DNA-binding domain"/>
    <property type="match status" value="1"/>
</dbReference>
<dbReference type="PROSITE" id="PS50048">
    <property type="entry name" value="ZN2_CY6_FUNGAL_2"/>
    <property type="match status" value="1"/>
</dbReference>
<keyword evidence="2" id="KW-0479">Metal-binding</keyword>
<dbReference type="Proteomes" id="UP000320762">
    <property type="component" value="Unassembled WGS sequence"/>
</dbReference>
<dbReference type="GO" id="GO:0006351">
    <property type="term" value="P:DNA-templated transcription"/>
    <property type="evidence" value="ECO:0007669"/>
    <property type="project" value="InterPro"/>
</dbReference>
<dbReference type="GO" id="GO:0008270">
    <property type="term" value="F:zinc ion binding"/>
    <property type="evidence" value="ECO:0007669"/>
    <property type="project" value="InterPro"/>
</dbReference>
<protein>
    <recommendedName>
        <fullName evidence="6">Zn(2)-C6 fungal-type domain-containing protein</fullName>
    </recommendedName>
</protein>
<evidence type="ECO:0000313" key="8">
    <source>
        <dbReference type="Proteomes" id="UP000320762"/>
    </source>
</evidence>
<dbReference type="GO" id="GO:0000981">
    <property type="term" value="F:DNA-binding transcription factor activity, RNA polymerase II-specific"/>
    <property type="evidence" value="ECO:0007669"/>
    <property type="project" value="InterPro"/>
</dbReference>
<dbReference type="Pfam" id="PF04082">
    <property type="entry name" value="Fungal_trans"/>
    <property type="match status" value="1"/>
</dbReference>
<gene>
    <name evidence="7" type="ORF">BD626DRAFT_477243</name>
</gene>
<dbReference type="AlphaFoldDB" id="A0A550D007"/>
<dbReference type="STRING" id="97359.A0A550D007"/>
<evidence type="ECO:0000313" key="7">
    <source>
        <dbReference type="EMBL" id="TRM70375.1"/>
    </source>
</evidence>
<comment type="caution">
    <text evidence="7">The sequence shown here is derived from an EMBL/GenBank/DDBJ whole genome shotgun (WGS) entry which is preliminary data.</text>
</comment>
<dbReference type="InterPro" id="IPR001138">
    <property type="entry name" value="Zn2Cys6_DnaBD"/>
</dbReference>
<dbReference type="GO" id="GO:0005634">
    <property type="term" value="C:nucleus"/>
    <property type="evidence" value="ECO:0007669"/>
    <property type="project" value="UniProtKB-SubCell"/>
</dbReference>
<organism evidence="7 8">
    <name type="scientific">Schizophyllum amplum</name>
    <dbReference type="NCBI Taxonomy" id="97359"/>
    <lineage>
        <taxon>Eukaryota</taxon>
        <taxon>Fungi</taxon>
        <taxon>Dikarya</taxon>
        <taxon>Basidiomycota</taxon>
        <taxon>Agaricomycotina</taxon>
        <taxon>Agaricomycetes</taxon>
        <taxon>Agaricomycetidae</taxon>
        <taxon>Agaricales</taxon>
        <taxon>Schizophyllaceae</taxon>
        <taxon>Schizophyllum</taxon>
    </lineage>
</organism>
<keyword evidence="3" id="KW-0805">Transcription regulation</keyword>
<keyword evidence="4" id="KW-0804">Transcription</keyword>
<proteinExistence type="predicted"/>
<evidence type="ECO:0000256" key="2">
    <source>
        <dbReference type="ARBA" id="ARBA00022723"/>
    </source>
</evidence>
<keyword evidence="8" id="KW-1185">Reference proteome</keyword>
<dbReference type="PANTHER" id="PTHR47338">
    <property type="entry name" value="ZN(II)2CYS6 TRANSCRIPTION FACTOR (EUROFUNG)-RELATED"/>
    <property type="match status" value="1"/>
</dbReference>
<dbReference type="EMBL" id="VDMD01000001">
    <property type="protein sequence ID" value="TRM70375.1"/>
    <property type="molecule type" value="Genomic_DNA"/>
</dbReference>
<dbReference type="Pfam" id="PF00172">
    <property type="entry name" value="Zn_clus"/>
    <property type="match status" value="1"/>
</dbReference>
<dbReference type="InterPro" id="IPR036864">
    <property type="entry name" value="Zn2-C6_fun-type_DNA-bd_sf"/>
</dbReference>
<evidence type="ECO:0000256" key="1">
    <source>
        <dbReference type="ARBA" id="ARBA00004123"/>
    </source>
</evidence>
<dbReference type="InterPro" id="IPR007219">
    <property type="entry name" value="XnlR_reg_dom"/>
</dbReference>
<dbReference type="CDD" id="cd00067">
    <property type="entry name" value="GAL4"/>
    <property type="match status" value="1"/>
</dbReference>
<dbReference type="InterPro" id="IPR050815">
    <property type="entry name" value="TF_fung"/>
</dbReference>
<sequence length="523" mass="57170">MSFKSKSKSTSPVPVLPLRKGLACTNCRRRKIKCDGVKPRCGPCTSSSSAWSDCQFSDEGSTESEILEGEIARLEARLAQLSSPTARKTSGSKNKESINVNLPQGCHGLPASAVKVCLSTFLRYSSELYFFLDVERLQRFLQTPQSCTSSPALLATMCLWGASLSTSPDIRAYETPLLSRASESVAHSIGAPTIIHTLQSQILLALYLLHSNRLVEGKYFTTAAVSLTLASGIHQIRSPTPVSTGVQVLPPAADLAEEEERIRAFWNVFVMANFWTSGDGSHTNKAYTPSGVSNEGVRIDTPWPGSTKPSSFNVISRFLDRDSDEGISPFALMSKASILFEQSATLAKAVTNLGADAIDEFWTRFQNLNALADRILHALPPLQPAHIYRVGDTPRRLTLLMHTLVHVAIIQLHMPFLVSIDDNHATRGRCIDAARSVVRATQSVPNVHDFEYIDPIVATLWFKTCKALLDGVIAIQLNSGWAAGGPSVEDLKTDLDVMESAMRALAPRCKLMASQLRVMENLR</sequence>
<evidence type="ECO:0000256" key="3">
    <source>
        <dbReference type="ARBA" id="ARBA00023015"/>
    </source>
</evidence>
<evidence type="ECO:0000256" key="4">
    <source>
        <dbReference type="ARBA" id="ARBA00023163"/>
    </source>
</evidence>
<keyword evidence="5" id="KW-0539">Nucleus</keyword>
<dbReference type="SMART" id="SM00066">
    <property type="entry name" value="GAL4"/>
    <property type="match status" value="1"/>
</dbReference>
<feature type="domain" description="Zn(2)-C6 fungal-type" evidence="6">
    <location>
        <begin position="23"/>
        <end position="56"/>
    </location>
</feature>
<evidence type="ECO:0000256" key="5">
    <source>
        <dbReference type="ARBA" id="ARBA00023242"/>
    </source>
</evidence>
<evidence type="ECO:0000259" key="6">
    <source>
        <dbReference type="PROSITE" id="PS50048"/>
    </source>
</evidence>
<dbReference type="SUPFAM" id="SSF57701">
    <property type="entry name" value="Zn2/Cys6 DNA-binding domain"/>
    <property type="match status" value="1"/>
</dbReference>
<comment type="subcellular location">
    <subcellularLocation>
        <location evidence="1">Nucleus</location>
    </subcellularLocation>
</comment>
<name>A0A550D007_9AGAR</name>
<dbReference type="OrthoDB" id="2309723at2759"/>